<dbReference type="InterPro" id="IPR003921">
    <property type="entry name" value="Cell_synth_C"/>
</dbReference>
<evidence type="ECO:0000259" key="8">
    <source>
        <dbReference type="Pfam" id="PF05420"/>
    </source>
</evidence>
<dbReference type="RefSeq" id="WP_305751380.1">
    <property type="nucleotide sequence ID" value="NZ_JAUZEE010000016.1"/>
</dbReference>
<evidence type="ECO:0000256" key="1">
    <source>
        <dbReference type="ARBA" id="ARBA00005186"/>
    </source>
</evidence>
<reference evidence="9 10" key="1">
    <citation type="submission" date="2023-08" db="EMBL/GenBank/DDBJ databases">
        <authorList>
            <person name="Roldan D.M."/>
            <person name="Menes R.J."/>
        </authorList>
    </citation>
    <scope>NUCLEOTIDE SEQUENCE [LARGE SCALE GENOMIC DNA]</scope>
    <source>
        <strain evidence="9 10">CCM 2812</strain>
    </source>
</reference>
<keyword evidence="10" id="KW-1185">Reference proteome</keyword>
<feature type="signal peptide" evidence="7">
    <location>
        <begin position="1"/>
        <end position="24"/>
    </location>
</feature>
<evidence type="ECO:0000256" key="6">
    <source>
        <dbReference type="SAM" id="MobiDB-lite"/>
    </source>
</evidence>
<feature type="region of interest" description="Disordered" evidence="6">
    <location>
        <begin position="27"/>
        <end position="57"/>
    </location>
</feature>
<feature type="chain" id="PRO_5047453577" evidence="7">
    <location>
        <begin position="25"/>
        <end position="1489"/>
    </location>
</feature>
<dbReference type="Gene3D" id="1.25.40.10">
    <property type="entry name" value="Tetratricopeptide repeat domain"/>
    <property type="match status" value="4"/>
</dbReference>
<protein>
    <submittedName>
        <fullName evidence="9">Cellulose synthase subunit BcsC-related outer membrane protein</fullName>
    </submittedName>
</protein>
<feature type="region of interest" description="Disordered" evidence="6">
    <location>
        <begin position="306"/>
        <end position="328"/>
    </location>
</feature>
<feature type="region of interest" description="Disordered" evidence="6">
    <location>
        <begin position="240"/>
        <end position="260"/>
    </location>
</feature>
<evidence type="ECO:0000313" key="9">
    <source>
        <dbReference type="EMBL" id="MDP4302841.1"/>
    </source>
</evidence>
<name>A0ABT9G8N7_LEPDI</name>
<feature type="compositionally biased region" description="Basic and acidic residues" evidence="6">
    <location>
        <begin position="306"/>
        <end position="322"/>
    </location>
</feature>
<dbReference type="SUPFAM" id="SSF48452">
    <property type="entry name" value="TPR-like"/>
    <property type="match status" value="4"/>
</dbReference>
<evidence type="ECO:0000256" key="4">
    <source>
        <dbReference type="ARBA" id="ARBA00022803"/>
    </source>
</evidence>
<dbReference type="PANTHER" id="PTHR44858">
    <property type="entry name" value="TETRATRICOPEPTIDE REPEAT PROTEIN 6"/>
    <property type="match status" value="1"/>
</dbReference>
<accession>A0ABT9G8N7</accession>
<gene>
    <name evidence="9" type="ORF">Q8X39_19555</name>
</gene>
<dbReference type="PANTHER" id="PTHR44858:SF1">
    <property type="entry name" value="UDP-N-ACETYLGLUCOSAMINE--PEPTIDE N-ACETYLGLUCOSAMINYLTRANSFERASE SPINDLY-RELATED"/>
    <property type="match status" value="1"/>
</dbReference>
<evidence type="ECO:0000256" key="2">
    <source>
        <dbReference type="ARBA" id="ARBA00022729"/>
    </source>
</evidence>
<feature type="region of interest" description="Disordered" evidence="6">
    <location>
        <begin position="980"/>
        <end position="1033"/>
    </location>
</feature>
<dbReference type="PRINTS" id="PR01441">
    <property type="entry name" value="CELLSNTHASEC"/>
</dbReference>
<evidence type="ECO:0000256" key="7">
    <source>
        <dbReference type="SAM" id="SignalP"/>
    </source>
</evidence>
<dbReference type="InterPro" id="IPR019734">
    <property type="entry name" value="TPR_rpt"/>
</dbReference>
<dbReference type="Pfam" id="PF05420">
    <property type="entry name" value="BCSC_C"/>
    <property type="match status" value="1"/>
</dbReference>
<sequence>MTPRLTALASALALAGLTAPLATAATAQPAVSPGTTSATPASSTASTASAGPAADSTAVRTLVSQARRWQERGRADLAAAAWRKLLAFEPQNAEALQGLAQAQIDLGQPEESAATLATLRKVRPDHPGLRRLEARQREGAAGDTGQLQKARQLASAGQYDAAARQYELLLADPNPQGALAIEYYQTLAGTSRWDEARRGLERLAQAEPEDVRIRLALAKVMSYREPSRRDAITRLAALSQAGDAGGTVSPSTPSPAQRQEAREAWRQSLLWLTLKPADAALLRDHLEQAGEDSAVRGRLDELLKGSDEARRQAEARERDPRVVSRRQGFDALQKGELAGAGERFARLLQTSPKDPDALGGLGVVRLREGRYGEARELLGQAVALSGEARSPWRGAHVNAQVRMLLQQAETARAAGRHQAALDTLRQATQLDARDPLPWVEAGDVQAELGHWAAAEGHYRTALPLDPPQPDAWRGWTRAMHALGRSDEARVAIDALPEARVQAVGGRAPLQALLLQQDAAASRQRGDLARAEAQLDEALRLNPQDPWLRLNLAQLQSAQGRTDDARWLMDDLAAQNPRGGDAWFALAQWQADQQAPVAGLQALDRIAPAERRPEMAKLHRQLRVQLGLAQARELGAQGQGVAALAALQRAQADAGREPELLASVGNAYGEAGHTARGLQLLRSALSQERGQDRGQAGARDVGARLQYAQLLDSARQDSELASLLSTLAGQALSPAQRDQLDGLRVGLTLRQVDRLRESGDTAAAYEQLEPMLQERPGDSRLALALARLHVAVGDPAQALDVVDAVLATEPGSLDAWLARAAAATAADDPALALASLDEAARIAPNHPRVLAEYGRHHRARGELRLAADYLRAAIAAQRPGSPVSPGGARTPLRRGSQERPAEPDASWGRPIGSGLPAMPALNPLLSVPTASSDASSTLALGQTAGQRPLRGNPAALAAANSAARPSAVLQTSTEAWLRGAQAEPVSGAAGAPSGYGPGQPRDAAGAWDAGPRQPRPAAGMTSASPADLLADLPPTSAGIPAATFAGAPAGLAGNRTAPGRLPPPRGTAAAERLAQAEAEAGAAPLAPVSPLSPSPRLALSKGLNDELAEVLAERGTRAFEGGAALRWRSGDSGTSQLVEVRAPVGFQTPIGDVGLLTLKAVPTMLEAGSPGQGNDEATLFGSQALGGTRSSESVSAAGVGLGIGLAGRHLAGDIGLTPLGFPVVNVVGGLRVGGQWGSRMGYGAEVSRRAVTDSVLSWAGMRDARTNQTWGGVTATGVQGSLNWRGDDGLQLLAHAGVHLLQGKGVRDNSRLELGAGTRWRGIDEPGRRLDWGLDFSYAHHAYNLRHFTLGHGGYFSPQQSVTLTAPIALLGQRAGLRWGLHVAPGLQAWREDAAPYYPTDSAAQQQLGDRVALGLANQAQHPGRSSIGLSIALQGAAEYRLGPQLSLGSKLALDNASQYTQMSGAVYLRVNFDPAGTNPPLRMPGSMLE</sequence>
<keyword evidence="5" id="KW-0135">Cellulose biosynthesis</keyword>
<comment type="pathway">
    <text evidence="1">Glycan metabolism; bacterial cellulose biosynthesis.</text>
</comment>
<dbReference type="InterPro" id="IPR050498">
    <property type="entry name" value="Ycf3"/>
</dbReference>
<dbReference type="Pfam" id="PF13432">
    <property type="entry name" value="TPR_16"/>
    <property type="match status" value="1"/>
</dbReference>
<feature type="domain" description="Cellulose synthase operon C C-terminal" evidence="8">
    <location>
        <begin position="1134"/>
        <end position="1472"/>
    </location>
</feature>
<comment type="caution">
    <text evidence="9">The sequence shown here is derived from an EMBL/GenBank/DDBJ whole genome shotgun (WGS) entry which is preliminary data.</text>
</comment>
<dbReference type="EMBL" id="JAUZEE010000016">
    <property type="protein sequence ID" value="MDP4302841.1"/>
    <property type="molecule type" value="Genomic_DNA"/>
</dbReference>
<dbReference type="Pfam" id="PF14559">
    <property type="entry name" value="TPR_19"/>
    <property type="match status" value="4"/>
</dbReference>
<feature type="region of interest" description="Disordered" evidence="6">
    <location>
        <begin position="1047"/>
        <end position="1075"/>
    </location>
</feature>
<dbReference type="InterPro" id="IPR011990">
    <property type="entry name" value="TPR-like_helical_dom_sf"/>
</dbReference>
<organism evidence="9 10">
    <name type="scientific">Leptothrix discophora</name>
    <dbReference type="NCBI Taxonomy" id="89"/>
    <lineage>
        <taxon>Bacteria</taxon>
        <taxon>Pseudomonadati</taxon>
        <taxon>Pseudomonadota</taxon>
        <taxon>Betaproteobacteria</taxon>
        <taxon>Burkholderiales</taxon>
        <taxon>Sphaerotilaceae</taxon>
        <taxon>Leptothrix</taxon>
    </lineage>
</organism>
<feature type="compositionally biased region" description="Polar residues" evidence="6">
    <location>
        <begin position="248"/>
        <end position="257"/>
    </location>
</feature>
<feature type="compositionally biased region" description="Low complexity" evidence="6">
    <location>
        <begin position="981"/>
        <end position="999"/>
    </location>
</feature>
<feature type="region of interest" description="Disordered" evidence="6">
    <location>
        <begin position="876"/>
        <end position="913"/>
    </location>
</feature>
<keyword evidence="4" id="KW-0802">TPR repeat</keyword>
<evidence type="ECO:0000256" key="3">
    <source>
        <dbReference type="ARBA" id="ARBA00022737"/>
    </source>
</evidence>
<keyword evidence="2 7" id="KW-0732">Signal</keyword>
<evidence type="ECO:0000256" key="5">
    <source>
        <dbReference type="ARBA" id="ARBA00022916"/>
    </source>
</evidence>
<dbReference type="InterPro" id="IPR008410">
    <property type="entry name" value="BCSC_C"/>
</dbReference>
<dbReference type="SMART" id="SM00028">
    <property type="entry name" value="TPR"/>
    <property type="match status" value="9"/>
</dbReference>
<proteinExistence type="predicted"/>
<keyword evidence="3" id="KW-0677">Repeat</keyword>
<evidence type="ECO:0000313" key="10">
    <source>
        <dbReference type="Proteomes" id="UP001235760"/>
    </source>
</evidence>
<dbReference type="Proteomes" id="UP001235760">
    <property type="component" value="Unassembled WGS sequence"/>
</dbReference>